<gene>
    <name evidence="2" type="ORF">AAK873_05425</name>
</gene>
<accession>A0ABV4CUJ4</accession>
<organism evidence="2 3">
    <name type="scientific">Heminiphilus faecis</name>
    <dbReference type="NCBI Taxonomy" id="2601703"/>
    <lineage>
        <taxon>Bacteria</taxon>
        <taxon>Pseudomonadati</taxon>
        <taxon>Bacteroidota</taxon>
        <taxon>Bacteroidia</taxon>
        <taxon>Bacteroidales</taxon>
        <taxon>Muribaculaceae</taxon>
        <taxon>Heminiphilus</taxon>
    </lineage>
</organism>
<feature type="transmembrane region" description="Helical" evidence="1">
    <location>
        <begin position="92"/>
        <end position="111"/>
    </location>
</feature>
<keyword evidence="1" id="KW-1133">Transmembrane helix</keyword>
<feature type="transmembrane region" description="Helical" evidence="1">
    <location>
        <begin position="123"/>
        <end position="143"/>
    </location>
</feature>
<feature type="transmembrane region" description="Helical" evidence="1">
    <location>
        <begin position="229"/>
        <end position="253"/>
    </location>
</feature>
<dbReference type="RefSeq" id="WP_121699404.1">
    <property type="nucleotide sequence ID" value="NZ_JBCLPP010000011.1"/>
</dbReference>
<dbReference type="EMBL" id="JBCLPP010000011">
    <property type="protein sequence ID" value="MEY8245058.1"/>
    <property type="molecule type" value="Genomic_DNA"/>
</dbReference>
<dbReference type="InterPro" id="IPR025291">
    <property type="entry name" value="DUF4153"/>
</dbReference>
<comment type="caution">
    <text evidence="2">The sequence shown here is derived from an EMBL/GenBank/DDBJ whole genome shotgun (WGS) entry which is preliminary data.</text>
</comment>
<feature type="transmembrane region" description="Helical" evidence="1">
    <location>
        <begin position="188"/>
        <end position="209"/>
    </location>
</feature>
<feature type="transmembrane region" description="Helical" evidence="1">
    <location>
        <begin position="332"/>
        <end position="350"/>
    </location>
</feature>
<dbReference type="Pfam" id="PF13687">
    <property type="entry name" value="DUF4153"/>
    <property type="match status" value="1"/>
</dbReference>
<evidence type="ECO:0000313" key="3">
    <source>
        <dbReference type="Proteomes" id="UP001565200"/>
    </source>
</evidence>
<proteinExistence type="predicted"/>
<protein>
    <submittedName>
        <fullName evidence="2">DUF4153 domain-containing protein</fullName>
    </submittedName>
</protein>
<evidence type="ECO:0000313" key="2">
    <source>
        <dbReference type="EMBL" id="MEY8245058.1"/>
    </source>
</evidence>
<reference evidence="2 3" key="1">
    <citation type="submission" date="2024-03" db="EMBL/GenBank/DDBJ databases">
        <title>Mouse gut bacterial collection (mGBC) of GemPharmatech.</title>
        <authorList>
            <person name="He Y."/>
            <person name="Dong L."/>
            <person name="Wu D."/>
            <person name="Gao X."/>
            <person name="Lin Z."/>
        </authorList>
    </citation>
    <scope>NUCLEOTIDE SEQUENCE [LARGE SCALE GENOMIC DNA]</scope>
    <source>
        <strain evidence="2 3">54-13</strain>
    </source>
</reference>
<keyword evidence="1" id="KW-0472">Membrane</keyword>
<feature type="transmembrane region" description="Helical" evidence="1">
    <location>
        <begin position="155"/>
        <end position="182"/>
    </location>
</feature>
<feature type="transmembrane region" description="Helical" evidence="1">
    <location>
        <begin position="362"/>
        <end position="385"/>
    </location>
</feature>
<name>A0ABV4CUJ4_9BACT</name>
<keyword evidence="1" id="KW-0812">Transmembrane</keyword>
<sequence>MTPPPLPPPIPQRESEKRFSMLDIIVMAEQICRRFPVTICYIVYAVIVAEMSIWDYKIDSAFQYTAILGPLLTLAAYIWCEPYAKSRAGIKTFVQVIVNLAIIGDLVYMLMTEHFGEAETAGHAVAVAASAIAIFFAPARGNVIKAWRFSYRQTVSAVIAALISSAVEIAIVIIMMALLLLLKYGDDMARMILTMAIVLAVALPMMIFISRIPYPDDANLDRHEEPRIIVALVKYLFLPLLGAYMLVLYIYGIKILVTWELPEGYVTWSVTALVAEVLVVEFFLFPLSEKSLRPLGGLIKTALPALTLPLLVLMSVAIGYRINQYGFTTDRLYVLTFNIWCYMIMGYLFIDRCRHINPIPLSFSAVMLLTSIIPGFNYTTIGAMLQREDTTTDDDVMVETIELPDEDVIEEVPDEEIDAVYSGLTKNKGIVTYRWEVSPHKMITIPRGVTGMKPFMCSVKNVIPDKAGRISTGTSEARGKLNIDSLVAGGDSLVFNPVLVNVTGRPDKKLLITAMTVTTRQHNDSVNAGQHSVSARIDGYIFEYNLNTQ</sequence>
<evidence type="ECO:0000256" key="1">
    <source>
        <dbReference type="SAM" id="Phobius"/>
    </source>
</evidence>
<keyword evidence="3" id="KW-1185">Reference proteome</keyword>
<feature type="transmembrane region" description="Helical" evidence="1">
    <location>
        <begin position="60"/>
        <end position="80"/>
    </location>
</feature>
<dbReference type="Proteomes" id="UP001565200">
    <property type="component" value="Unassembled WGS sequence"/>
</dbReference>
<feature type="transmembrane region" description="Helical" evidence="1">
    <location>
        <begin position="297"/>
        <end position="320"/>
    </location>
</feature>
<feature type="transmembrane region" description="Helical" evidence="1">
    <location>
        <begin position="265"/>
        <end position="285"/>
    </location>
</feature>